<name>A0A7Y9FQG9_9SPHN</name>
<comment type="caution">
    <text evidence="1">The sequence shown here is derived from an EMBL/GenBank/DDBJ whole genome shotgun (WGS) entry which is preliminary data.</text>
</comment>
<dbReference type="AlphaFoldDB" id="A0A7Y9FQG9"/>
<dbReference type="EMBL" id="JACCBY010000006">
    <property type="protein sequence ID" value="NYD91586.1"/>
    <property type="molecule type" value="Genomic_DNA"/>
</dbReference>
<sequence>MSGFAEAAVRLAGAAGAVLGWSPDAFWRATPAELAAVVTAARGGGAAVTPPDAATLAAMREAFPDG</sequence>
<accession>A0A7Y9FQG9</accession>
<evidence type="ECO:0000313" key="2">
    <source>
        <dbReference type="Proteomes" id="UP000517753"/>
    </source>
</evidence>
<evidence type="ECO:0000313" key="1">
    <source>
        <dbReference type="EMBL" id="NYD91586.1"/>
    </source>
</evidence>
<keyword evidence="2" id="KW-1185">Reference proteome</keyword>
<gene>
    <name evidence="1" type="ORF">HD841_003402</name>
</gene>
<reference evidence="1 2" key="1">
    <citation type="submission" date="2020-08" db="EMBL/GenBank/DDBJ databases">
        <title>The Agave Microbiome: Exploring the role of microbial communities in plant adaptations to desert environments.</title>
        <authorList>
            <person name="Partida-Martinez L.P."/>
        </authorList>
    </citation>
    <scope>NUCLEOTIDE SEQUENCE [LARGE SCALE GENOMIC DNA]</scope>
    <source>
        <strain evidence="1 2">AS2.3</strain>
    </source>
</reference>
<protein>
    <submittedName>
        <fullName evidence="1">Putative phage protein (TIGR02216 family)</fullName>
    </submittedName>
</protein>
<dbReference type="Pfam" id="PF09550">
    <property type="entry name" value="Phage_TAC_6"/>
    <property type="match status" value="1"/>
</dbReference>
<dbReference type="RefSeq" id="WP_179510010.1">
    <property type="nucleotide sequence ID" value="NZ_JACCBY010000006.1"/>
</dbReference>
<proteinExistence type="predicted"/>
<dbReference type="Proteomes" id="UP000517753">
    <property type="component" value="Unassembled WGS sequence"/>
</dbReference>
<organism evidence="1 2">
    <name type="scientific">Sphingomonas melonis</name>
    <dbReference type="NCBI Taxonomy" id="152682"/>
    <lineage>
        <taxon>Bacteria</taxon>
        <taxon>Pseudomonadati</taxon>
        <taxon>Pseudomonadota</taxon>
        <taxon>Alphaproteobacteria</taxon>
        <taxon>Sphingomonadales</taxon>
        <taxon>Sphingomonadaceae</taxon>
        <taxon>Sphingomonas</taxon>
    </lineage>
</organism>
<dbReference type="InterPro" id="IPR019056">
    <property type="entry name" value="Phage_TAC_6"/>
</dbReference>